<evidence type="ECO:0000256" key="2">
    <source>
        <dbReference type="ARBA" id="ARBA00004829"/>
    </source>
</evidence>
<proteinExistence type="predicted"/>
<keyword evidence="5 8" id="KW-1133">Transmembrane helix</keyword>
<dbReference type="Pfam" id="PF18916">
    <property type="entry name" value="Lycopene_cyc"/>
    <property type="match status" value="2"/>
</dbReference>
<dbReference type="GO" id="GO:0045436">
    <property type="term" value="F:lycopene beta cyclase activity"/>
    <property type="evidence" value="ECO:0007669"/>
    <property type="project" value="UniProtKB-ARBA"/>
</dbReference>
<name>A0A7S8IDB8_9CHLR</name>
<reference evidence="10 11" key="1">
    <citation type="submission" date="2020-02" db="EMBL/GenBank/DDBJ databases">
        <authorList>
            <person name="Zheng R.K."/>
            <person name="Sun C.M."/>
        </authorList>
    </citation>
    <scope>NUCLEOTIDE SEQUENCE [LARGE SCALE GENOMIC DNA]</scope>
    <source>
        <strain evidence="11">rifampicinis</strain>
    </source>
</reference>
<protein>
    <submittedName>
        <fullName evidence="10">Lycopene cyclase domain-containing protein</fullName>
    </submittedName>
</protein>
<dbReference type="EMBL" id="CP062983">
    <property type="protein sequence ID" value="QPC81402.1"/>
    <property type="molecule type" value="Genomic_DNA"/>
</dbReference>
<feature type="transmembrane region" description="Helical" evidence="8">
    <location>
        <begin position="153"/>
        <end position="173"/>
    </location>
</feature>
<keyword evidence="4" id="KW-0125">Carotenoid biosynthesis</keyword>
<feature type="domain" description="Lycopene cyclase" evidence="9">
    <location>
        <begin position="154"/>
        <end position="241"/>
    </location>
</feature>
<dbReference type="KEGG" id="pmet:G4Y79_17095"/>
<feature type="transmembrane region" description="Helical" evidence="8">
    <location>
        <begin position="89"/>
        <end position="107"/>
    </location>
</feature>
<evidence type="ECO:0000256" key="6">
    <source>
        <dbReference type="ARBA" id="ARBA00023136"/>
    </source>
</evidence>
<dbReference type="GO" id="GO:0016872">
    <property type="term" value="F:intramolecular lyase activity"/>
    <property type="evidence" value="ECO:0007669"/>
    <property type="project" value="InterPro"/>
</dbReference>
<sequence length="264" mass="29679">MTYFAFLAVFLGSPLLVLSIVTIVDYVRGQWMPRAFDAISPWIVMLGLCVVAFLYTTPWDNYLVATGVWWYDPLLVNGLIIGYVPIEEYIFFLLQPIMTALFTLLLMRYIPLDPLQAEDDVARRIMTAITAVIWLVSVVLLGISLVSQAFKPVTYFSLELAWALIPVLIQVLFGGDILLRHARIVVPAILLTTIYLSVADMVAIGAGTWAIDPAQSLGIYLGVLPIEEFVFFLLTNTLVVFGLTLVLAEESQFRAKNLRRRLMR</sequence>
<evidence type="ECO:0000256" key="8">
    <source>
        <dbReference type="SAM" id="Phobius"/>
    </source>
</evidence>
<keyword evidence="11" id="KW-1185">Reference proteome</keyword>
<evidence type="ECO:0000256" key="3">
    <source>
        <dbReference type="ARBA" id="ARBA00022692"/>
    </source>
</evidence>
<feature type="transmembrane region" description="Helical" evidence="8">
    <location>
        <begin position="185"/>
        <end position="209"/>
    </location>
</feature>
<dbReference type="InterPro" id="IPR017825">
    <property type="entry name" value="Lycopene_cyclase_dom"/>
</dbReference>
<dbReference type="GO" id="GO:0016020">
    <property type="term" value="C:membrane"/>
    <property type="evidence" value="ECO:0007669"/>
    <property type="project" value="UniProtKB-SubCell"/>
</dbReference>
<dbReference type="RefSeq" id="WP_195169475.1">
    <property type="nucleotide sequence ID" value="NZ_CP062983.1"/>
</dbReference>
<gene>
    <name evidence="10" type="ORF">G4Y79_17095</name>
</gene>
<accession>A0A7S8IDB8</accession>
<evidence type="ECO:0000256" key="7">
    <source>
        <dbReference type="ARBA" id="ARBA00023235"/>
    </source>
</evidence>
<feature type="transmembrane region" description="Helical" evidence="8">
    <location>
        <begin position="229"/>
        <end position="248"/>
    </location>
</feature>
<feature type="transmembrane region" description="Helical" evidence="8">
    <location>
        <begin position="35"/>
        <end position="55"/>
    </location>
</feature>
<dbReference type="GO" id="GO:0016117">
    <property type="term" value="P:carotenoid biosynthetic process"/>
    <property type="evidence" value="ECO:0007669"/>
    <property type="project" value="UniProtKB-KW"/>
</dbReference>
<evidence type="ECO:0000313" key="10">
    <source>
        <dbReference type="EMBL" id="QPC81402.1"/>
    </source>
</evidence>
<evidence type="ECO:0000259" key="9">
    <source>
        <dbReference type="Pfam" id="PF18916"/>
    </source>
</evidence>
<evidence type="ECO:0000313" key="11">
    <source>
        <dbReference type="Proteomes" id="UP000594468"/>
    </source>
</evidence>
<evidence type="ECO:0000256" key="5">
    <source>
        <dbReference type="ARBA" id="ARBA00022989"/>
    </source>
</evidence>
<comment type="subcellular location">
    <subcellularLocation>
        <location evidence="1">Membrane</location>
        <topology evidence="1">Multi-pass membrane protein</topology>
    </subcellularLocation>
</comment>
<keyword evidence="3 8" id="KW-0812">Transmembrane</keyword>
<evidence type="ECO:0000256" key="1">
    <source>
        <dbReference type="ARBA" id="ARBA00004141"/>
    </source>
</evidence>
<feature type="transmembrane region" description="Helical" evidence="8">
    <location>
        <begin position="128"/>
        <end position="147"/>
    </location>
</feature>
<evidence type="ECO:0000256" key="4">
    <source>
        <dbReference type="ARBA" id="ARBA00022746"/>
    </source>
</evidence>
<dbReference type="NCBIfam" id="TIGR03462">
    <property type="entry name" value="CarR_dom_SF"/>
    <property type="match status" value="2"/>
</dbReference>
<feature type="transmembrane region" description="Helical" evidence="8">
    <location>
        <begin position="62"/>
        <end position="83"/>
    </location>
</feature>
<organism evidence="10 11">
    <name type="scientific">Phototrophicus methaneseepsis</name>
    <dbReference type="NCBI Taxonomy" id="2710758"/>
    <lineage>
        <taxon>Bacteria</taxon>
        <taxon>Bacillati</taxon>
        <taxon>Chloroflexota</taxon>
        <taxon>Candidatus Thermofontia</taxon>
        <taxon>Phototrophicales</taxon>
        <taxon>Phototrophicaceae</taxon>
        <taxon>Phototrophicus</taxon>
    </lineage>
</organism>
<keyword evidence="7" id="KW-0413">Isomerase</keyword>
<feature type="domain" description="Lycopene cyclase" evidence="9">
    <location>
        <begin position="43"/>
        <end position="103"/>
    </location>
</feature>
<dbReference type="AlphaFoldDB" id="A0A7S8IDB8"/>
<comment type="pathway">
    <text evidence="2">Carotenoid biosynthesis.</text>
</comment>
<keyword evidence="6 8" id="KW-0472">Membrane</keyword>
<dbReference type="Proteomes" id="UP000594468">
    <property type="component" value="Chromosome"/>
</dbReference>